<dbReference type="PANTHER" id="PTHR13678:SF2">
    <property type="entry name" value="VACUOLAR PROTEIN SORTING-ASSOCIATED PROTEIN 37A"/>
    <property type="match status" value="1"/>
</dbReference>
<evidence type="ECO:0000313" key="8">
    <source>
        <dbReference type="EMBL" id="CCA23236.1"/>
    </source>
</evidence>
<dbReference type="CDD" id="cd11685">
    <property type="entry name" value="UEV_TSG101-like"/>
    <property type="match status" value="1"/>
</dbReference>
<reference evidence="8" key="2">
    <citation type="submission" date="2011-02" db="EMBL/GenBank/DDBJ databases">
        <authorList>
            <person name="MacLean D."/>
        </authorList>
    </citation>
    <scope>NUCLEOTIDE SEQUENCE</scope>
</reference>
<evidence type="ECO:0000256" key="3">
    <source>
        <dbReference type="ARBA" id="ARBA00022448"/>
    </source>
</evidence>
<dbReference type="PROSITE" id="PS51314">
    <property type="entry name" value="VPS37_C"/>
    <property type="match status" value="1"/>
</dbReference>
<dbReference type="PANTHER" id="PTHR13678">
    <property type="entry name" value="VACUOLAR PROTEIN SORTING-ASSOCIATED PROTEIN 37"/>
    <property type="match status" value="1"/>
</dbReference>
<dbReference type="GO" id="GO:0006612">
    <property type="term" value="P:protein targeting to membrane"/>
    <property type="evidence" value="ECO:0007669"/>
    <property type="project" value="TreeGrafter"/>
</dbReference>
<dbReference type="GO" id="GO:0006623">
    <property type="term" value="P:protein targeting to vacuole"/>
    <property type="evidence" value="ECO:0007669"/>
    <property type="project" value="TreeGrafter"/>
</dbReference>
<keyword evidence="5 6" id="KW-0653">Protein transport</keyword>
<evidence type="ECO:0000256" key="1">
    <source>
        <dbReference type="ARBA" id="ARBA00004177"/>
    </source>
</evidence>
<gene>
    <name evidence="8" type="primary">AlNc14C186G8333</name>
    <name evidence="8" type="ORF">ALNC14_093790</name>
</gene>
<evidence type="ECO:0000256" key="6">
    <source>
        <dbReference type="PROSITE-ProRule" id="PRU00646"/>
    </source>
</evidence>
<dbReference type="GO" id="GO:0043162">
    <property type="term" value="P:ubiquitin-dependent protein catabolic process via the multivesicular body sorting pathway"/>
    <property type="evidence" value="ECO:0007669"/>
    <property type="project" value="TreeGrafter"/>
</dbReference>
<dbReference type="EMBL" id="FR824231">
    <property type="protein sequence ID" value="CCA23236.1"/>
    <property type="molecule type" value="Genomic_DNA"/>
</dbReference>
<evidence type="ECO:0000256" key="5">
    <source>
        <dbReference type="ARBA" id="ARBA00022927"/>
    </source>
</evidence>
<keyword evidence="4" id="KW-0967">Endosome</keyword>
<dbReference type="Pfam" id="PF07200">
    <property type="entry name" value="Mod_r"/>
    <property type="match status" value="1"/>
</dbReference>
<comment type="subcellular location">
    <subcellularLocation>
        <location evidence="1">Endosome</location>
    </subcellularLocation>
</comment>
<dbReference type="HOGENOM" id="CLU_744897_0_0_1"/>
<name>F0WPI8_9STRA</name>
<dbReference type="InterPro" id="IPR016135">
    <property type="entry name" value="UBQ-conjugating_enzyme/RWD"/>
</dbReference>
<dbReference type="InterPro" id="IPR009851">
    <property type="entry name" value="Mod_r"/>
</dbReference>
<dbReference type="SUPFAM" id="SSF54495">
    <property type="entry name" value="UBC-like"/>
    <property type="match status" value="1"/>
</dbReference>
<reference evidence="8" key="1">
    <citation type="journal article" date="2011" name="PLoS Biol.">
        <title>Gene gain and loss during evolution of obligate parasitism in the white rust pathogen of Arabidopsis thaliana.</title>
        <authorList>
            <person name="Kemen E."/>
            <person name="Gardiner A."/>
            <person name="Schultz-Larsen T."/>
            <person name="Kemen A.C."/>
            <person name="Balmuth A.L."/>
            <person name="Robert-Seilaniantz A."/>
            <person name="Bailey K."/>
            <person name="Holub E."/>
            <person name="Studholme D.J."/>
            <person name="Maclean D."/>
            <person name="Jones J.D."/>
        </authorList>
    </citation>
    <scope>NUCLEOTIDE SEQUENCE</scope>
</reference>
<protein>
    <submittedName>
        <fullName evidence="8">Uncharacterized protein AlNc14C186G8333</fullName>
    </submittedName>
</protein>
<dbReference type="GO" id="GO:0000813">
    <property type="term" value="C:ESCRT I complex"/>
    <property type="evidence" value="ECO:0007669"/>
    <property type="project" value="UniProtKB-ARBA"/>
</dbReference>
<feature type="domain" description="VPS37 C-terminal" evidence="7">
    <location>
        <begin position="270"/>
        <end position="346"/>
    </location>
</feature>
<sequence>MNFFGFRSSHTSRDQVLSTNELDTLRRRQIRGLLRLGCRPLNKQQNSFIVHVADTARGRLDLIITLPPQFPAHPPIVQATVPLKHQWLSASGAVTSHPRLDQWIAHSDLSTIISEIHGDLRCAGSNEVVNSTVDSGMGSAMATVDFHLKDSRSVDDSVSLHSESGEVNATQLNTSSCAEHTRHVQMPCIPTDFPQLDSLSWSELERLTSDDEALSNIVGELVPVQNFRYAREEIMEANIKAAKHSLENETRMKLLQAKIRHSRRDISLSQKRFSDKCSRQREVYSCNNPDTLLNRVSNSMKESEMGSDQLAQLFVDGNLPVHDFLSQYLLIRKEYQILNLKCKLLK</sequence>
<accession>F0WPI8</accession>
<comment type="similarity">
    <text evidence="2">Belongs to the VPS37 family.</text>
</comment>
<evidence type="ECO:0000259" key="7">
    <source>
        <dbReference type="PROSITE" id="PS51314"/>
    </source>
</evidence>
<proteinExistence type="inferred from homology"/>
<evidence type="ECO:0000256" key="2">
    <source>
        <dbReference type="ARBA" id="ARBA00007617"/>
    </source>
</evidence>
<dbReference type="AlphaFoldDB" id="F0WPI8"/>
<keyword evidence="3 6" id="KW-0813">Transport</keyword>
<evidence type="ECO:0000256" key="4">
    <source>
        <dbReference type="ARBA" id="ARBA00022753"/>
    </source>
</evidence>
<organism evidence="8">
    <name type="scientific">Albugo laibachii Nc14</name>
    <dbReference type="NCBI Taxonomy" id="890382"/>
    <lineage>
        <taxon>Eukaryota</taxon>
        <taxon>Sar</taxon>
        <taxon>Stramenopiles</taxon>
        <taxon>Oomycota</taxon>
        <taxon>Peronosporomycetes</taxon>
        <taxon>Albuginales</taxon>
        <taxon>Albuginaceae</taxon>
        <taxon>Albugo</taxon>
    </lineage>
</organism>